<evidence type="ECO:0000313" key="3">
    <source>
        <dbReference type="Proteomes" id="UP001500194"/>
    </source>
</evidence>
<dbReference type="Gene3D" id="3.50.30.30">
    <property type="match status" value="1"/>
</dbReference>
<organism evidence="2 3">
    <name type="scientific">Salarchaeum japonicum</name>
    <dbReference type="NCBI Taxonomy" id="555573"/>
    <lineage>
        <taxon>Archaea</taxon>
        <taxon>Methanobacteriati</taxon>
        <taxon>Methanobacteriota</taxon>
        <taxon>Stenosarchaea group</taxon>
        <taxon>Halobacteria</taxon>
        <taxon>Halobacteriales</taxon>
        <taxon>Halobacteriaceae</taxon>
    </lineage>
</organism>
<comment type="caution">
    <text evidence="2">The sequence shown here is derived from an EMBL/GenBank/DDBJ whole genome shotgun (WGS) entry which is preliminary data.</text>
</comment>
<gene>
    <name evidence="2" type="ORF">GCM10009019_22180</name>
</gene>
<dbReference type="EMBL" id="BAAADU010000002">
    <property type="protein sequence ID" value="GAA0657550.1"/>
    <property type="molecule type" value="Genomic_DNA"/>
</dbReference>
<dbReference type="PANTHER" id="PTHR10404:SF46">
    <property type="entry name" value="VACUOLAR PROTEIN SORTING-ASSOCIATED PROTEIN 70"/>
    <property type="match status" value="1"/>
</dbReference>
<dbReference type="InterPro" id="IPR039373">
    <property type="entry name" value="Peptidase_M28B"/>
</dbReference>
<name>A0AAV3T2W4_9EURY</name>
<dbReference type="Proteomes" id="UP001500194">
    <property type="component" value="Unassembled WGS sequence"/>
</dbReference>
<evidence type="ECO:0000313" key="2">
    <source>
        <dbReference type="EMBL" id="GAA0657550.1"/>
    </source>
</evidence>
<sequence length="607" mass="66312">MVGYRKANAFAGGCESLKRMSQTIADSEALSDFERSLVDDISVDESWALLEEFADLNRLSGTAEEVEAAEYILDRLDAFDVDASRYDPELYISQPHDADIRTLNKEFEPGPVKTVSFSESTTVQGEVEYVGEVESGLLSEGAAGEGAFADVGDLSGKIALTAAGSLSIRATSILEDKGAIGVVAIHEHDREPHNGIATPVWGGAPRLDEKEKIPGIPVVNVNNPDGETLKDWALAEEGLELEIETDLTTDWMECPLVEARIEGGNSESDDFVLLHGHYDSWYVGITDNATGDAGLLELARVFEEHSDDLDRDIRIAWWPAHSTGRYAGSTWYADEFAHELDENCVAQVNMDSPGAKDATDYTDMSCWTPEAHGLVGDAIDDVTGAPYEEHFPHRAGDYSFDNLGITGFFMLSSNIPTAEREERGFHEVGGCGGNSDAWHVSTDTLDKAGEDELVRDIRLYAVSVARVLNADVLPFDHTRNAAAIRDAVEGYDEDAGDHFDFSPAIESLESLETDLDAFYDAVETGDVSAAKANETIKQLSRILTRVNLVSEGQFEQDPAVGRQPVPRLAPAAKFEALEGDDVKFLQTQLKREQNAVVAEVRRARRLL</sequence>
<dbReference type="Pfam" id="PF04389">
    <property type="entry name" value="Peptidase_M28"/>
    <property type="match status" value="1"/>
</dbReference>
<reference evidence="2 3" key="1">
    <citation type="journal article" date="2019" name="Int. J. Syst. Evol. Microbiol.">
        <title>The Global Catalogue of Microorganisms (GCM) 10K type strain sequencing project: providing services to taxonomists for standard genome sequencing and annotation.</title>
        <authorList>
            <consortium name="The Broad Institute Genomics Platform"/>
            <consortium name="The Broad Institute Genome Sequencing Center for Infectious Disease"/>
            <person name="Wu L."/>
            <person name="Ma J."/>
        </authorList>
    </citation>
    <scope>NUCLEOTIDE SEQUENCE [LARGE SCALE GENOMIC DNA]</scope>
    <source>
        <strain evidence="2 3">JCM 16327</strain>
    </source>
</reference>
<feature type="domain" description="Peptidase M28" evidence="1">
    <location>
        <begin position="259"/>
        <end position="452"/>
    </location>
</feature>
<dbReference type="PANTHER" id="PTHR10404">
    <property type="entry name" value="N-ACETYLATED-ALPHA-LINKED ACIDIC DIPEPTIDASE"/>
    <property type="match status" value="1"/>
</dbReference>
<dbReference type="InterPro" id="IPR007484">
    <property type="entry name" value="Peptidase_M28"/>
</dbReference>
<accession>A0AAV3T2W4</accession>
<protein>
    <submittedName>
        <fullName evidence="2">M28 family peptidase</fullName>
    </submittedName>
</protein>
<dbReference type="Gene3D" id="3.40.630.10">
    <property type="entry name" value="Zn peptidases"/>
    <property type="match status" value="1"/>
</dbReference>
<dbReference type="SUPFAM" id="SSF53187">
    <property type="entry name" value="Zn-dependent exopeptidases"/>
    <property type="match status" value="1"/>
</dbReference>
<proteinExistence type="predicted"/>
<dbReference type="AlphaFoldDB" id="A0AAV3T2W4"/>
<keyword evidence="3" id="KW-1185">Reference proteome</keyword>
<evidence type="ECO:0000259" key="1">
    <source>
        <dbReference type="Pfam" id="PF04389"/>
    </source>
</evidence>